<feature type="binding site" evidence="17">
    <location>
        <position position="264"/>
    </location>
    <ligand>
        <name>FAD</name>
        <dbReference type="ChEBI" id="CHEBI:57692"/>
    </ligand>
</feature>
<keyword evidence="14" id="KW-0325">Glycoprotein</keyword>
<feature type="disulfide bond" description="Redox-active" evidence="18">
    <location>
        <begin position="393"/>
        <end position="396"/>
    </location>
</feature>
<keyword evidence="11" id="KW-0560">Oxidoreductase</keyword>
<evidence type="ECO:0000313" key="22">
    <source>
        <dbReference type="Proteomes" id="UP001316803"/>
    </source>
</evidence>
<keyword evidence="7 20" id="KW-0732">Signal</keyword>
<keyword evidence="6" id="KW-0285">Flavoprotein</keyword>
<dbReference type="GO" id="GO:0071949">
    <property type="term" value="F:FAD binding"/>
    <property type="evidence" value="ECO:0007669"/>
    <property type="project" value="InterPro"/>
</dbReference>
<keyword evidence="13 18" id="KW-1015">Disulfide bond</keyword>
<dbReference type="GO" id="GO:0015035">
    <property type="term" value="F:protein-disulfide reductase activity"/>
    <property type="evidence" value="ECO:0007669"/>
    <property type="project" value="InterPro"/>
</dbReference>
<dbReference type="InterPro" id="IPR037192">
    <property type="entry name" value="ERO1-like_sf"/>
</dbReference>
<evidence type="ECO:0000256" key="13">
    <source>
        <dbReference type="ARBA" id="ARBA00023157"/>
    </source>
</evidence>
<keyword evidence="5" id="KW-0813">Transport</keyword>
<evidence type="ECO:0000256" key="18">
    <source>
        <dbReference type="PIRSR" id="PIRSR017205-3"/>
    </source>
</evidence>
<dbReference type="SUPFAM" id="SSF110019">
    <property type="entry name" value="ERO1-like"/>
    <property type="match status" value="1"/>
</dbReference>
<keyword evidence="8" id="KW-0256">Endoplasmic reticulum</keyword>
<feature type="signal peptide" evidence="20">
    <location>
        <begin position="1"/>
        <end position="24"/>
    </location>
</feature>
<evidence type="ECO:0000256" key="11">
    <source>
        <dbReference type="ARBA" id="ARBA00023002"/>
    </source>
</evidence>
<evidence type="ECO:0000256" key="10">
    <source>
        <dbReference type="ARBA" id="ARBA00022982"/>
    </source>
</evidence>
<feature type="compositionally biased region" description="Basic and acidic residues" evidence="19">
    <location>
        <begin position="504"/>
        <end position="514"/>
    </location>
</feature>
<comment type="subcellular location">
    <subcellularLocation>
        <location evidence="2">Endoplasmic reticulum membrane</location>
        <topology evidence="2">Peripheral membrane protein</topology>
        <orientation evidence="2">Lumenal side</orientation>
    </subcellularLocation>
</comment>
<protein>
    <submittedName>
        <fullName evidence="21">Endoplasmic oxidoreductin-1</fullName>
    </submittedName>
</protein>
<evidence type="ECO:0000256" key="8">
    <source>
        <dbReference type="ARBA" id="ARBA00022824"/>
    </source>
</evidence>
<evidence type="ECO:0000256" key="9">
    <source>
        <dbReference type="ARBA" id="ARBA00022827"/>
    </source>
</evidence>
<feature type="binding site" evidence="17">
    <location>
        <position position="296"/>
    </location>
    <ligand>
        <name>FAD</name>
        <dbReference type="ChEBI" id="CHEBI:57692"/>
    </ligand>
</feature>
<evidence type="ECO:0000256" key="16">
    <source>
        <dbReference type="PIRSR" id="PIRSR017205-1"/>
    </source>
</evidence>
<evidence type="ECO:0000256" key="3">
    <source>
        <dbReference type="ARBA" id="ARBA00008277"/>
    </source>
</evidence>
<feature type="active site" evidence="16">
    <location>
        <position position="396"/>
    </location>
</feature>
<feature type="binding site" evidence="17">
    <location>
        <position position="199"/>
    </location>
    <ligand>
        <name>FAD</name>
        <dbReference type="ChEBI" id="CHEBI:57692"/>
    </ligand>
</feature>
<evidence type="ECO:0000256" key="4">
    <source>
        <dbReference type="ARBA" id="ARBA00011802"/>
    </source>
</evidence>
<feature type="region of interest" description="Disordered" evidence="19">
    <location>
        <begin position="475"/>
        <end position="523"/>
    </location>
</feature>
<proteinExistence type="inferred from homology"/>
<feature type="disulfide bond" description="Redox-active" evidence="18">
    <location>
        <begin position="88"/>
        <end position="93"/>
    </location>
</feature>
<evidence type="ECO:0000313" key="21">
    <source>
        <dbReference type="EMBL" id="KAK5950353.1"/>
    </source>
</evidence>
<accession>A0AAN8ER27</accession>
<evidence type="ECO:0000256" key="12">
    <source>
        <dbReference type="ARBA" id="ARBA00023136"/>
    </source>
</evidence>
<comment type="subunit">
    <text evidence="4">May function both as a monomer and a homodimer.</text>
</comment>
<dbReference type="AlphaFoldDB" id="A0AAN8ER27"/>
<dbReference type="GO" id="GO:0034975">
    <property type="term" value="P:protein folding in endoplasmic reticulum"/>
    <property type="evidence" value="ECO:0007669"/>
    <property type="project" value="InterPro"/>
</dbReference>
<evidence type="ECO:0000256" key="2">
    <source>
        <dbReference type="ARBA" id="ARBA00004367"/>
    </source>
</evidence>
<feature type="active site" description="Nucleophile" evidence="16">
    <location>
        <position position="393"/>
    </location>
</feature>
<feature type="binding site" evidence="17">
    <location>
        <position position="267"/>
    </location>
    <ligand>
        <name>FAD</name>
        <dbReference type="ChEBI" id="CHEBI:57692"/>
    </ligand>
</feature>
<organism evidence="21 22">
    <name type="scientific">Knufia fluminis</name>
    <dbReference type="NCBI Taxonomy" id="191047"/>
    <lineage>
        <taxon>Eukaryota</taxon>
        <taxon>Fungi</taxon>
        <taxon>Dikarya</taxon>
        <taxon>Ascomycota</taxon>
        <taxon>Pezizomycotina</taxon>
        <taxon>Eurotiomycetes</taxon>
        <taxon>Chaetothyriomycetidae</taxon>
        <taxon>Chaetothyriales</taxon>
        <taxon>Trichomeriaceae</taxon>
        <taxon>Knufia</taxon>
    </lineage>
</organism>
<dbReference type="PANTHER" id="PTHR12613">
    <property type="entry name" value="ERO1-RELATED"/>
    <property type="match status" value="1"/>
</dbReference>
<gene>
    <name evidence="21" type="primary">ERO1</name>
    <name evidence="21" type="ORF">OHC33_008572</name>
</gene>
<reference evidence="21 22" key="1">
    <citation type="submission" date="2022-12" db="EMBL/GenBank/DDBJ databases">
        <title>Genomic features and morphological characterization of a novel Knufia sp. strain isolated from spacecraft assembly facility.</title>
        <authorList>
            <person name="Teixeira M."/>
            <person name="Chander A.M."/>
            <person name="Stajich J.E."/>
            <person name="Venkateswaran K."/>
        </authorList>
    </citation>
    <scope>NUCLEOTIDE SEQUENCE [LARGE SCALE GENOMIC DNA]</scope>
    <source>
        <strain evidence="21 22">FJI-L2-BK-P2</strain>
    </source>
</reference>
<evidence type="ECO:0000256" key="6">
    <source>
        <dbReference type="ARBA" id="ARBA00022630"/>
    </source>
</evidence>
<evidence type="ECO:0000256" key="15">
    <source>
        <dbReference type="ARBA" id="ARBA00023284"/>
    </source>
</evidence>
<dbReference type="InterPro" id="IPR007266">
    <property type="entry name" value="Ero1"/>
</dbReference>
<dbReference type="GO" id="GO:0005789">
    <property type="term" value="C:endoplasmic reticulum membrane"/>
    <property type="evidence" value="ECO:0007669"/>
    <property type="project" value="UniProtKB-SubCell"/>
</dbReference>
<evidence type="ECO:0000256" key="1">
    <source>
        <dbReference type="ARBA" id="ARBA00001974"/>
    </source>
</evidence>
<sequence length="592" mass="67548">MGFHARRFYLACFALLGLSHAVQADSQCAIDPKSTVTDACTSYSDLDTLNRDIAPTLKELTEADFFAYYRLNLYNKVCPFWSDENSICGNRACAVDTIDDEDDIPPIWKIEELSKLEGARAQHPGPGQRKERTQQRPLSYQLGENVDESCVYEADDECDERDYCVPEDEGAASKGDYVSLLNNAEKFTGYAGPGANQVWDAIYKENCFSKPSSASPPTNTGLHAAAELRNIFQEHGRQNLETEHDSASLNDQCIEQRAFYRVISGMHASISTHLCWDYYNQTSGSWFRNIECYKQRLHSHPDRISNLYFNYALVTRAIAKLNKHLQSYTFCSGDPDQDLETKAKVRKLTGHLASVPNTFDENMLFQDPGMMDLKDDFKQRFRNVSRIMDCVGCDKCRLWGKLQTAGYGAALKVLFEFDENKNGENPHLRRTELVALINTYGRLSHSMEATRWFREHVNAHSDGPADAVTTAPAELPTKRASHRSPQEAASKQWVPQPISPPPSNKDEKDAEQQPKPRKPRPQLTLWEEIKGECNLVWRAYVMVLKSWIELPGKLSHIFLMEMSRLWNFWLGLPVPPRSWEIEFPKPPRRDEL</sequence>
<keyword evidence="9 17" id="KW-0274">FAD</keyword>
<evidence type="ECO:0000256" key="14">
    <source>
        <dbReference type="ARBA" id="ARBA00023180"/>
    </source>
</evidence>
<evidence type="ECO:0000256" key="5">
    <source>
        <dbReference type="ARBA" id="ARBA00022448"/>
    </source>
</evidence>
<evidence type="ECO:0000256" key="19">
    <source>
        <dbReference type="SAM" id="MobiDB-lite"/>
    </source>
</evidence>
<evidence type="ECO:0000256" key="20">
    <source>
        <dbReference type="SAM" id="SignalP"/>
    </source>
</evidence>
<feature type="binding site" evidence="17">
    <location>
        <position position="188"/>
    </location>
    <ligand>
        <name>FAD</name>
        <dbReference type="ChEBI" id="CHEBI:57692"/>
    </ligand>
</feature>
<dbReference type="Pfam" id="PF04137">
    <property type="entry name" value="ERO1"/>
    <property type="match status" value="1"/>
</dbReference>
<keyword evidence="15" id="KW-0676">Redox-active center</keyword>
<dbReference type="PIRSF" id="PIRSF017205">
    <property type="entry name" value="ERO1"/>
    <property type="match status" value="1"/>
</dbReference>
<keyword evidence="12" id="KW-0472">Membrane</keyword>
<dbReference type="GO" id="GO:0016972">
    <property type="term" value="F:thiol oxidase activity"/>
    <property type="evidence" value="ECO:0007669"/>
    <property type="project" value="InterPro"/>
</dbReference>
<comment type="similarity">
    <text evidence="3">Belongs to the EROs family.</text>
</comment>
<feature type="chain" id="PRO_5042837354" evidence="20">
    <location>
        <begin position="25"/>
        <end position="592"/>
    </location>
</feature>
<evidence type="ECO:0000256" key="17">
    <source>
        <dbReference type="PIRSR" id="PIRSR017205-2"/>
    </source>
</evidence>
<name>A0AAN8ER27_9EURO</name>
<dbReference type="EMBL" id="JAKLMC020000027">
    <property type="protein sequence ID" value="KAK5950353.1"/>
    <property type="molecule type" value="Genomic_DNA"/>
</dbReference>
<comment type="caution">
    <text evidence="21">The sequence shown here is derived from an EMBL/GenBank/DDBJ whole genome shotgun (WGS) entry which is preliminary data.</text>
</comment>
<dbReference type="PANTHER" id="PTHR12613:SF0">
    <property type="entry name" value="ERO1-LIKE PROTEIN"/>
    <property type="match status" value="1"/>
</dbReference>
<evidence type="ECO:0000256" key="7">
    <source>
        <dbReference type="ARBA" id="ARBA00022729"/>
    </source>
</evidence>
<comment type="cofactor">
    <cofactor evidence="1 17">
        <name>FAD</name>
        <dbReference type="ChEBI" id="CHEBI:57692"/>
    </cofactor>
</comment>
<keyword evidence="10" id="KW-0249">Electron transport</keyword>
<dbReference type="Proteomes" id="UP001316803">
    <property type="component" value="Unassembled WGS sequence"/>
</dbReference>
<keyword evidence="22" id="KW-1185">Reference proteome</keyword>